<keyword evidence="4" id="KW-1185">Reference proteome</keyword>
<reference evidence="3" key="1">
    <citation type="submission" date="2025-08" db="UniProtKB">
        <authorList>
            <consortium name="Ensembl"/>
        </authorList>
    </citation>
    <scope>IDENTIFICATION</scope>
</reference>
<sequence>MELVKTSFPAGLLHPRLAPMRLYTLSKRHFVLVFVVFFICFGLTVFIGIAGPNAIESTVQPSKSDGSKVRWTFNSSSPSLSTYNQQLWLTCIIQLRAVEGAEMKIDVPMTVQIWGVVEDASVSYVNNQIYKPIRKSICKEKCAEIIVAHLGYLNYTQYHVMVVFHNKNSSIKNVDFKN</sequence>
<dbReference type="PANTHER" id="PTHR31918">
    <property type="entry name" value="TRANSMEMBRANE PROTEIN 181"/>
    <property type="match status" value="1"/>
</dbReference>
<dbReference type="Ensembl" id="ENSSPUT00000001360.1">
    <property type="protein sequence ID" value="ENSSPUP00000001284.1"/>
    <property type="gene ID" value="ENSSPUG00000001032.1"/>
</dbReference>
<feature type="transmembrane region" description="Helical" evidence="1">
    <location>
        <begin position="30"/>
        <end position="51"/>
    </location>
</feature>
<proteinExistence type="predicted"/>
<dbReference type="GO" id="GO:0015643">
    <property type="term" value="F:toxic substance binding"/>
    <property type="evidence" value="ECO:0007669"/>
    <property type="project" value="InterPro"/>
</dbReference>
<dbReference type="Pfam" id="PF21885">
    <property type="entry name" value="TMEM181_GOLD"/>
    <property type="match status" value="1"/>
</dbReference>
<organism evidence="3 4">
    <name type="scientific">Sphenodon punctatus</name>
    <name type="common">Tuatara</name>
    <name type="synonym">Hatteria punctata</name>
    <dbReference type="NCBI Taxonomy" id="8508"/>
    <lineage>
        <taxon>Eukaryota</taxon>
        <taxon>Metazoa</taxon>
        <taxon>Chordata</taxon>
        <taxon>Craniata</taxon>
        <taxon>Vertebrata</taxon>
        <taxon>Euteleostomi</taxon>
        <taxon>Lepidosauria</taxon>
        <taxon>Sphenodontia</taxon>
        <taxon>Sphenodontidae</taxon>
        <taxon>Sphenodon</taxon>
    </lineage>
</organism>
<dbReference type="AlphaFoldDB" id="A0A8D0G4X2"/>
<evidence type="ECO:0000259" key="2">
    <source>
        <dbReference type="Pfam" id="PF21885"/>
    </source>
</evidence>
<feature type="domain" description="TMEM181 GOLD" evidence="2">
    <location>
        <begin position="73"/>
        <end position="177"/>
    </location>
</feature>
<dbReference type="Proteomes" id="UP000694392">
    <property type="component" value="Unplaced"/>
</dbReference>
<dbReference type="PANTHER" id="PTHR31918:SF1">
    <property type="entry name" value="TRANSMEMBRANE PROTEIN 181"/>
    <property type="match status" value="1"/>
</dbReference>
<evidence type="ECO:0000256" key="1">
    <source>
        <dbReference type="SAM" id="Phobius"/>
    </source>
</evidence>
<dbReference type="InterPro" id="IPR040416">
    <property type="entry name" value="TMEM181"/>
</dbReference>
<evidence type="ECO:0000313" key="3">
    <source>
        <dbReference type="Ensembl" id="ENSSPUP00000001284.1"/>
    </source>
</evidence>
<accession>A0A8D0G4X2</accession>
<name>A0A8D0G4X2_SPHPU</name>
<keyword evidence="1" id="KW-1133">Transmembrane helix</keyword>
<dbReference type="InterPro" id="IPR054077">
    <property type="entry name" value="TMEM181_GOLD"/>
</dbReference>
<reference evidence="3" key="2">
    <citation type="submission" date="2025-09" db="UniProtKB">
        <authorList>
            <consortium name="Ensembl"/>
        </authorList>
    </citation>
    <scope>IDENTIFICATION</scope>
</reference>
<protein>
    <recommendedName>
        <fullName evidence="2">TMEM181 GOLD domain-containing protein</fullName>
    </recommendedName>
</protein>
<keyword evidence="1" id="KW-0472">Membrane</keyword>
<evidence type="ECO:0000313" key="4">
    <source>
        <dbReference type="Proteomes" id="UP000694392"/>
    </source>
</evidence>
<keyword evidence="1" id="KW-0812">Transmembrane</keyword>